<name>A0A811BMG7_9VIRU</name>
<sequence length="77" mass="8754">MCTERVFVRVHSPKATSLTHAGIDQSCGWPTTFRQNHRSQWAECVWSIAASTEYVRGACGAPWRAAWFGERADRTRL</sequence>
<organism evidence="1 2">
    <name type="scientific">Pandoravirus japonicus</name>
    <dbReference type="NCBI Taxonomy" id="2823154"/>
    <lineage>
        <taxon>Viruses</taxon>
        <taxon>Pandoravirus</taxon>
    </lineage>
</organism>
<proteinExistence type="predicted"/>
<protein>
    <submittedName>
        <fullName evidence="1">Uncharacterized protein</fullName>
    </submittedName>
</protein>
<evidence type="ECO:0000313" key="1">
    <source>
        <dbReference type="EMBL" id="BCU02988.1"/>
    </source>
</evidence>
<accession>A0A811BMG7</accession>
<dbReference type="Proteomes" id="UP001253637">
    <property type="component" value="Segment"/>
</dbReference>
<reference evidence="1" key="1">
    <citation type="submission" date="2021-04" db="EMBL/GenBank/DDBJ databases">
        <title>Draft Genome Sequence of Pandoravirus japonicus, Isolated from the Sabaishi River of Niigata, Japan.</title>
        <authorList>
            <person name="Hosokawa N."/>
            <person name="Takahashi H."/>
            <person name="Aoki K."/>
            <person name="Takemura M."/>
        </authorList>
    </citation>
    <scope>NUCLEOTIDE SEQUENCE</scope>
</reference>
<evidence type="ECO:0000313" key="2">
    <source>
        <dbReference type="Proteomes" id="UP001253637"/>
    </source>
</evidence>
<dbReference type="EMBL" id="LC625835">
    <property type="protein sequence ID" value="BCU02988.1"/>
    <property type="molecule type" value="Genomic_DNA"/>
</dbReference>